<dbReference type="EMBL" id="VSRR010012211">
    <property type="protein sequence ID" value="MPC54240.1"/>
    <property type="molecule type" value="Genomic_DNA"/>
</dbReference>
<accession>A0A5B7G2D7</accession>
<evidence type="ECO:0000313" key="2">
    <source>
        <dbReference type="EMBL" id="MPC54240.1"/>
    </source>
</evidence>
<name>A0A5B7G2D7_PORTR</name>
<sequence length="45" mass="4941">MTRPSSAASTPHPRRKGKEETGPQTKRGPRGSARARPRTVTARKE</sequence>
<evidence type="ECO:0000313" key="3">
    <source>
        <dbReference type="Proteomes" id="UP000324222"/>
    </source>
</evidence>
<dbReference type="Proteomes" id="UP000324222">
    <property type="component" value="Unassembled WGS sequence"/>
</dbReference>
<protein>
    <submittedName>
        <fullName evidence="2">Uncharacterized protein</fullName>
    </submittedName>
</protein>
<feature type="compositionally biased region" description="Basic residues" evidence="1">
    <location>
        <begin position="27"/>
        <end position="37"/>
    </location>
</feature>
<reference evidence="2 3" key="1">
    <citation type="submission" date="2019-05" db="EMBL/GenBank/DDBJ databases">
        <title>Another draft genome of Portunus trituberculatus and its Hox gene families provides insights of decapod evolution.</title>
        <authorList>
            <person name="Jeong J.-H."/>
            <person name="Song I."/>
            <person name="Kim S."/>
            <person name="Choi T."/>
            <person name="Kim D."/>
            <person name="Ryu S."/>
            <person name="Kim W."/>
        </authorList>
    </citation>
    <scope>NUCLEOTIDE SEQUENCE [LARGE SCALE GENOMIC DNA]</scope>
    <source>
        <tissue evidence="2">Muscle</tissue>
    </source>
</reference>
<evidence type="ECO:0000256" key="1">
    <source>
        <dbReference type="SAM" id="MobiDB-lite"/>
    </source>
</evidence>
<feature type="region of interest" description="Disordered" evidence="1">
    <location>
        <begin position="1"/>
        <end position="45"/>
    </location>
</feature>
<keyword evidence="3" id="KW-1185">Reference proteome</keyword>
<proteinExistence type="predicted"/>
<dbReference type="AlphaFoldDB" id="A0A5B7G2D7"/>
<gene>
    <name evidence="2" type="ORF">E2C01_048150</name>
</gene>
<organism evidence="2 3">
    <name type="scientific">Portunus trituberculatus</name>
    <name type="common">Swimming crab</name>
    <name type="synonym">Neptunus trituberculatus</name>
    <dbReference type="NCBI Taxonomy" id="210409"/>
    <lineage>
        <taxon>Eukaryota</taxon>
        <taxon>Metazoa</taxon>
        <taxon>Ecdysozoa</taxon>
        <taxon>Arthropoda</taxon>
        <taxon>Crustacea</taxon>
        <taxon>Multicrustacea</taxon>
        <taxon>Malacostraca</taxon>
        <taxon>Eumalacostraca</taxon>
        <taxon>Eucarida</taxon>
        <taxon>Decapoda</taxon>
        <taxon>Pleocyemata</taxon>
        <taxon>Brachyura</taxon>
        <taxon>Eubrachyura</taxon>
        <taxon>Portunoidea</taxon>
        <taxon>Portunidae</taxon>
        <taxon>Portuninae</taxon>
        <taxon>Portunus</taxon>
    </lineage>
</organism>
<comment type="caution">
    <text evidence="2">The sequence shown here is derived from an EMBL/GenBank/DDBJ whole genome shotgun (WGS) entry which is preliminary data.</text>
</comment>